<keyword evidence="3" id="KW-0804">Transcription</keyword>
<sequence>METSVRVLRLLSVLQQRREWAGDELAERLDVTTRTVRNDVDRLRRLGYRIEATTGPGGGYRLGPGNALPPLVLDDDEAVAVAVGLRAAAAGSVAGIEDASLRALTKLERTLPGRLRPRVDALKSATVSAAGGGPAVDLDTLTRIASAAHGHERLRFAYAAHGGEESVRDVEPHTLVYTGRRWYLLAWDTDRRDWRTFRADRIRPLPRPDRSEAPMRFVPREPPGGDAAAHVLQGVTAAPFRYRVRVRFAAPAAVIAERSTPTSGRITDLGDDGCELATGTDSLYDLVTYLGKFEVPFTVLDPPELRDFLRDLAQRYMNATEGSGPSAGTPGRDRGR</sequence>
<evidence type="ECO:0000256" key="3">
    <source>
        <dbReference type="ARBA" id="ARBA00023163"/>
    </source>
</evidence>
<dbReference type="Proteomes" id="UP001500620">
    <property type="component" value="Unassembled WGS sequence"/>
</dbReference>
<dbReference type="PROSITE" id="PS51000">
    <property type="entry name" value="HTH_DEOR_2"/>
    <property type="match status" value="1"/>
</dbReference>
<proteinExistence type="predicted"/>
<dbReference type="SUPFAM" id="SSF46785">
    <property type="entry name" value="Winged helix' DNA-binding domain"/>
    <property type="match status" value="1"/>
</dbReference>
<keyword evidence="1" id="KW-0805">Transcription regulation</keyword>
<dbReference type="PROSITE" id="PS00894">
    <property type="entry name" value="HTH_DEOR_1"/>
    <property type="match status" value="1"/>
</dbReference>
<dbReference type="InterPro" id="IPR051534">
    <property type="entry name" value="CBASS_pafABC_assoc_protein"/>
</dbReference>
<dbReference type="PANTHER" id="PTHR34580">
    <property type="match status" value="1"/>
</dbReference>
<gene>
    <name evidence="6" type="ORF">GCM10022255_089730</name>
</gene>
<dbReference type="InterPro" id="IPR013196">
    <property type="entry name" value="HTH_11"/>
</dbReference>
<evidence type="ECO:0000256" key="1">
    <source>
        <dbReference type="ARBA" id="ARBA00023015"/>
    </source>
</evidence>
<evidence type="ECO:0000313" key="6">
    <source>
        <dbReference type="EMBL" id="GAA4260568.1"/>
    </source>
</evidence>
<protein>
    <submittedName>
        <fullName evidence="6">YafY family protein</fullName>
    </submittedName>
</protein>
<dbReference type="Gene3D" id="1.10.10.10">
    <property type="entry name" value="Winged helix-like DNA-binding domain superfamily/Winged helix DNA-binding domain"/>
    <property type="match status" value="1"/>
</dbReference>
<evidence type="ECO:0000313" key="7">
    <source>
        <dbReference type="Proteomes" id="UP001500620"/>
    </source>
</evidence>
<evidence type="ECO:0000259" key="5">
    <source>
        <dbReference type="PROSITE" id="PS51000"/>
    </source>
</evidence>
<dbReference type="InterPro" id="IPR057727">
    <property type="entry name" value="WCX_dom"/>
</dbReference>
<feature type="domain" description="HTH deoR-type" evidence="5">
    <location>
        <begin position="3"/>
        <end position="58"/>
    </location>
</feature>
<dbReference type="EMBL" id="BAABAT010000041">
    <property type="protein sequence ID" value="GAA4260568.1"/>
    <property type="molecule type" value="Genomic_DNA"/>
</dbReference>
<keyword evidence="2" id="KW-0238">DNA-binding</keyword>
<dbReference type="Pfam" id="PF13280">
    <property type="entry name" value="WYL"/>
    <property type="match status" value="1"/>
</dbReference>
<feature type="region of interest" description="Disordered" evidence="4">
    <location>
        <begin position="317"/>
        <end position="336"/>
    </location>
</feature>
<dbReference type="InterPro" id="IPR001034">
    <property type="entry name" value="DeoR_HTH"/>
</dbReference>
<dbReference type="PANTHER" id="PTHR34580:SF3">
    <property type="entry name" value="PROTEIN PAFB"/>
    <property type="match status" value="1"/>
</dbReference>
<organism evidence="6 7">
    <name type="scientific">Dactylosporangium darangshiense</name>
    <dbReference type="NCBI Taxonomy" id="579108"/>
    <lineage>
        <taxon>Bacteria</taxon>
        <taxon>Bacillati</taxon>
        <taxon>Actinomycetota</taxon>
        <taxon>Actinomycetes</taxon>
        <taxon>Micromonosporales</taxon>
        <taxon>Micromonosporaceae</taxon>
        <taxon>Dactylosporangium</taxon>
    </lineage>
</organism>
<evidence type="ECO:0000256" key="2">
    <source>
        <dbReference type="ARBA" id="ARBA00023125"/>
    </source>
</evidence>
<reference evidence="7" key="1">
    <citation type="journal article" date="2019" name="Int. J. Syst. Evol. Microbiol.">
        <title>The Global Catalogue of Microorganisms (GCM) 10K type strain sequencing project: providing services to taxonomists for standard genome sequencing and annotation.</title>
        <authorList>
            <consortium name="The Broad Institute Genomics Platform"/>
            <consortium name="The Broad Institute Genome Sequencing Center for Infectious Disease"/>
            <person name="Wu L."/>
            <person name="Ma J."/>
        </authorList>
    </citation>
    <scope>NUCLEOTIDE SEQUENCE [LARGE SCALE GENOMIC DNA]</scope>
    <source>
        <strain evidence="7">JCM 17441</strain>
    </source>
</reference>
<dbReference type="Pfam" id="PF25583">
    <property type="entry name" value="WCX"/>
    <property type="match status" value="1"/>
</dbReference>
<dbReference type="InterPro" id="IPR036390">
    <property type="entry name" value="WH_DNA-bd_sf"/>
</dbReference>
<dbReference type="InterPro" id="IPR018356">
    <property type="entry name" value="Tscrpt_reg_HTH_DeoR_CS"/>
</dbReference>
<dbReference type="PROSITE" id="PS52050">
    <property type="entry name" value="WYL"/>
    <property type="match status" value="1"/>
</dbReference>
<evidence type="ECO:0000256" key="4">
    <source>
        <dbReference type="SAM" id="MobiDB-lite"/>
    </source>
</evidence>
<dbReference type="InterPro" id="IPR026881">
    <property type="entry name" value="WYL_dom"/>
</dbReference>
<dbReference type="Pfam" id="PF08279">
    <property type="entry name" value="HTH_11"/>
    <property type="match status" value="1"/>
</dbReference>
<keyword evidence="7" id="KW-1185">Reference proteome</keyword>
<comment type="caution">
    <text evidence="6">The sequence shown here is derived from an EMBL/GenBank/DDBJ whole genome shotgun (WGS) entry which is preliminary data.</text>
</comment>
<accession>A0ABP8DNQ6</accession>
<dbReference type="InterPro" id="IPR036388">
    <property type="entry name" value="WH-like_DNA-bd_sf"/>
</dbReference>
<name>A0ABP8DNQ6_9ACTN</name>